<evidence type="ECO:0000313" key="3">
    <source>
        <dbReference type="EMBL" id="TMM54643.1"/>
    </source>
</evidence>
<keyword evidence="1" id="KW-0732">Signal</keyword>
<evidence type="ECO:0000313" key="4">
    <source>
        <dbReference type="Proteomes" id="UP000309550"/>
    </source>
</evidence>
<dbReference type="PROSITE" id="PS51820">
    <property type="entry name" value="PA14"/>
    <property type="match status" value="1"/>
</dbReference>
<keyword evidence="4" id="KW-1185">Reference proteome</keyword>
<sequence length="194" mass="20092">MPHALSSVLSALAIALPGAVLAAPLMLSPADPQPQAGDLSPGLAVSYAYPSDLRTLADASAAIEKSGRAGPPLAALDYEDNSEGDLTLTARTSQKVAASISGFIRFDAPGIYSINLISNDGIQAQIGGQQVALYDDIHACEPAGAQEVSVPQPGWYTLEATYFQRKGTACLIMEWQPEGGTVSVVPATAFAHQP</sequence>
<accession>A0A5S3PJT6</accession>
<dbReference type="RefSeq" id="WP_138660815.1">
    <property type="nucleotide sequence ID" value="NZ_VANS01000001.1"/>
</dbReference>
<dbReference type="EMBL" id="VANS01000001">
    <property type="protein sequence ID" value="TMM54643.1"/>
    <property type="molecule type" value="Genomic_DNA"/>
</dbReference>
<dbReference type="OrthoDB" id="7722285at2"/>
<evidence type="ECO:0000256" key="1">
    <source>
        <dbReference type="SAM" id="SignalP"/>
    </source>
</evidence>
<dbReference type="InterPro" id="IPR037524">
    <property type="entry name" value="PA14/GLEYA"/>
</dbReference>
<dbReference type="AlphaFoldDB" id="A0A5S3PJT6"/>
<feature type="domain" description="PA14" evidence="2">
    <location>
        <begin position="38"/>
        <end position="189"/>
    </location>
</feature>
<organism evidence="3 4">
    <name type="scientific">Sulfitobacter sabulilitoris</name>
    <dbReference type="NCBI Taxonomy" id="2562655"/>
    <lineage>
        <taxon>Bacteria</taxon>
        <taxon>Pseudomonadati</taxon>
        <taxon>Pseudomonadota</taxon>
        <taxon>Alphaproteobacteria</taxon>
        <taxon>Rhodobacterales</taxon>
        <taxon>Roseobacteraceae</taxon>
        <taxon>Sulfitobacter</taxon>
    </lineage>
</organism>
<evidence type="ECO:0000259" key="2">
    <source>
        <dbReference type="PROSITE" id="PS51820"/>
    </source>
</evidence>
<dbReference type="Proteomes" id="UP000309550">
    <property type="component" value="Unassembled WGS sequence"/>
</dbReference>
<comment type="caution">
    <text evidence="3">The sequence shown here is derived from an EMBL/GenBank/DDBJ whole genome shotgun (WGS) entry which is preliminary data.</text>
</comment>
<name>A0A5S3PJT6_9RHOB</name>
<gene>
    <name evidence="3" type="ORF">FDT80_03375</name>
</gene>
<reference evidence="3 4" key="1">
    <citation type="submission" date="2019-05" db="EMBL/GenBank/DDBJ databases">
        <title>Sulfitobacter sabulilitoris sp. nov., isolated from a marine sand.</title>
        <authorList>
            <person name="Yoon J.-H."/>
        </authorList>
    </citation>
    <scope>NUCLEOTIDE SEQUENCE [LARGE SCALE GENOMIC DNA]</scope>
    <source>
        <strain evidence="3 4">HSMS-29</strain>
    </source>
</reference>
<protein>
    <recommendedName>
        <fullName evidence="2">PA14 domain-containing protein</fullName>
    </recommendedName>
</protein>
<proteinExistence type="predicted"/>
<feature type="chain" id="PRO_5024286074" description="PA14 domain-containing protein" evidence="1">
    <location>
        <begin position="23"/>
        <end position="194"/>
    </location>
</feature>
<feature type="signal peptide" evidence="1">
    <location>
        <begin position="1"/>
        <end position="22"/>
    </location>
</feature>